<evidence type="ECO:0000313" key="3">
    <source>
        <dbReference type="Proteomes" id="UP001499930"/>
    </source>
</evidence>
<feature type="transmembrane region" description="Helical" evidence="1">
    <location>
        <begin position="74"/>
        <end position="91"/>
    </location>
</feature>
<accession>A0ABN3XXK3</accession>
<feature type="transmembrane region" description="Helical" evidence="1">
    <location>
        <begin position="97"/>
        <end position="114"/>
    </location>
</feature>
<name>A0ABN3XXK3_9ACTN</name>
<gene>
    <name evidence="2" type="ORF">GCM10017559_26970</name>
</gene>
<keyword evidence="1" id="KW-1133">Transmembrane helix</keyword>
<keyword evidence="1" id="KW-0812">Transmembrane</keyword>
<feature type="transmembrane region" description="Helical" evidence="1">
    <location>
        <begin position="41"/>
        <end position="62"/>
    </location>
</feature>
<organism evidence="2 3">
    <name type="scientific">Streptosporangium longisporum</name>
    <dbReference type="NCBI Taxonomy" id="46187"/>
    <lineage>
        <taxon>Bacteria</taxon>
        <taxon>Bacillati</taxon>
        <taxon>Actinomycetota</taxon>
        <taxon>Actinomycetes</taxon>
        <taxon>Streptosporangiales</taxon>
        <taxon>Streptosporangiaceae</taxon>
        <taxon>Streptosporangium</taxon>
    </lineage>
</organism>
<reference evidence="3" key="1">
    <citation type="journal article" date="2019" name="Int. J. Syst. Evol. Microbiol.">
        <title>The Global Catalogue of Microorganisms (GCM) 10K type strain sequencing project: providing services to taxonomists for standard genome sequencing and annotation.</title>
        <authorList>
            <consortium name="The Broad Institute Genomics Platform"/>
            <consortium name="The Broad Institute Genome Sequencing Center for Infectious Disease"/>
            <person name="Wu L."/>
            <person name="Ma J."/>
        </authorList>
    </citation>
    <scope>NUCLEOTIDE SEQUENCE [LARGE SCALE GENOMIC DNA]</scope>
    <source>
        <strain evidence="3">JCM 3106</strain>
    </source>
</reference>
<sequence>MPNRPMTLTVAAAVTGLEGVTAVILGGYAGVETVAGRPADVMSSVGVAAFGVIVGVALLWVARGMLQAERWARSPGVLTQIFAIPVAVTLIQSGQGATGFPLIALALIGLVALLSPPTTRALYGDEDTSSAS</sequence>
<keyword evidence="3" id="KW-1185">Reference proteome</keyword>
<evidence type="ECO:0000256" key="1">
    <source>
        <dbReference type="SAM" id="Phobius"/>
    </source>
</evidence>
<protein>
    <recommendedName>
        <fullName evidence="4">Integral membrane protein</fullName>
    </recommendedName>
</protein>
<dbReference type="EMBL" id="BAAAWD010000007">
    <property type="protein sequence ID" value="GAA3004106.1"/>
    <property type="molecule type" value="Genomic_DNA"/>
</dbReference>
<dbReference type="RefSeq" id="WP_344893656.1">
    <property type="nucleotide sequence ID" value="NZ_BAAAWD010000007.1"/>
</dbReference>
<dbReference type="Proteomes" id="UP001499930">
    <property type="component" value="Unassembled WGS sequence"/>
</dbReference>
<proteinExistence type="predicted"/>
<comment type="caution">
    <text evidence="2">The sequence shown here is derived from an EMBL/GenBank/DDBJ whole genome shotgun (WGS) entry which is preliminary data.</text>
</comment>
<keyword evidence="1" id="KW-0472">Membrane</keyword>
<evidence type="ECO:0000313" key="2">
    <source>
        <dbReference type="EMBL" id="GAA3004106.1"/>
    </source>
</evidence>
<evidence type="ECO:0008006" key="4">
    <source>
        <dbReference type="Google" id="ProtNLM"/>
    </source>
</evidence>